<comment type="caution">
    <text evidence="1">The sequence shown here is derived from an EMBL/GenBank/DDBJ whole genome shotgun (WGS) entry which is preliminary data.</text>
</comment>
<evidence type="ECO:0008006" key="3">
    <source>
        <dbReference type="Google" id="ProtNLM"/>
    </source>
</evidence>
<dbReference type="SUPFAM" id="SSF48371">
    <property type="entry name" value="ARM repeat"/>
    <property type="match status" value="1"/>
</dbReference>
<organism evidence="1 2">
    <name type="scientific">Stentor coeruleus</name>
    <dbReference type="NCBI Taxonomy" id="5963"/>
    <lineage>
        <taxon>Eukaryota</taxon>
        <taxon>Sar</taxon>
        <taxon>Alveolata</taxon>
        <taxon>Ciliophora</taxon>
        <taxon>Postciliodesmatophora</taxon>
        <taxon>Heterotrichea</taxon>
        <taxon>Heterotrichida</taxon>
        <taxon>Stentoridae</taxon>
        <taxon>Stentor</taxon>
    </lineage>
</organism>
<evidence type="ECO:0000313" key="1">
    <source>
        <dbReference type="EMBL" id="OMJ65490.1"/>
    </source>
</evidence>
<reference evidence="1 2" key="1">
    <citation type="submission" date="2016-11" db="EMBL/GenBank/DDBJ databases">
        <title>The macronuclear genome of Stentor coeruleus: a giant cell with tiny introns.</title>
        <authorList>
            <person name="Slabodnick M."/>
            <person name="Ruby J.G."/>
            <person name="Reiff S.B."/>
            <person name="Swart E.C."/>
            <person name="Gosai S."/>
            <person name="Prabakaran S."/>
            <person name="Witkowska E."/>
            <person name="Larue G.E."/>
            <person name="Fisher S."/>
            <person name="Freeman R.M."/>
            <person name="Gunawardena J."/>
            <person name="Chu W."/>
            <person name="Stover N.A."/>
            <person name="Gregory B.D."/>
            <person name="Nowacki M."/>
            <person name="Derisi J."/>
            <person name="Roy S.W."/>
            <person name="Marshall W.F."/>
            <person name="Sood P."/>
        </authorList>
    </citation>
    <scope>NUCLEOTIDE SEQUENCE [LARGE SCALE GENOMIC DNA]</scope>
    <source>
        <strain evidence="1">WM001</strain>
    </source>
</reference>
<proteinExistence type="predicted"/>
<dbReference type="OrthoDB" id="63891at2759"/>
<dbReference type="Gene3D" id="1.25.10.10">
    <property type="entry name" value="Leucine-rich Repeat Variant"/>
    <property type="match status" value="1"/>
</dbReference>
<gene>
    <name evidence="1" type="ORF">SteCoe_38122</name>
</gene>
<name>A0A1R2AM55_9CILI</name>
<accession>A0A1R2AM55</accession>
<sequence>METESRYIKFEDLPSQHKNIKEICLLLFSSNWEENFESLNDTRSFIKFNWDEFQHYWKYLRPRILNLTTSIRSVLAKNALLFISELLIITRPQLKIPDILQLLISKSAVEKSFLKDEVLNAIKNACDNYPCIENCDVFISQSFSKSAVVSKIALKYLEQMVCKLGYEEKFNVLLRLADGKRQDHILIGKKIITELETAWEDYNSEIDKVLNTGTDCPEIKVDEKVKNWVSLLVNSKKQEKVPIKDLIKKQKENKCDVN</sequence>
<keyword evidence="2" id="KW-1185">Reference proteome</keyword>
<dbReference type="EMBL" id="MPUH01002107">
    <property type="protein sequence ID" value="OMJ65490.1"/>
    <property type="molecule type" value="Genomic_DNA"/>
</dbReference>
<dbReference type="Proteomes" id="UP000187209">
    <property type="component" value="Unassembled WGS sequence"/>
</dbReference>
<protein>
    <recommendedName>
        <fullName evidence="3">CLASP N-terminal domain-containing protein</fullName>
    </recommendedName>
</protein>
<dbReference type="InterPro" id="IPR016024">
    <property type="entry name" value="ARM-type_fold"/>
</dbReference>
<evidence type="ECO:0000313" key="2">
    <source>
        <dbReference type="Proteomes" id="UP000187209"/>
    </source>
</evidence>
<dbReference type="InterPro" id="IPR011989">
    <property type="entry name" value="ARM-like"/>
</dbReference>
<dbReference type="AlphaFoldDB" id="A0A1R2AM55"/>